<evidence type="ECO:0000256" key="1">
    <source>
        <dbReference type="SAM" id="Coils"/>
    </source>
</evidence>
<keyword evidence="1" id="KW-0175">Coiled coil</keyword>
<evidence type="ECO:0000313" key="4">
    <source>
        <dbReference type="Proteomes" id="UP000269721"/>
    </source>
</evidence>
<name>A0A4P9W5N4_9FUNG</name>
<organism evidence="3 4">
    <name type="scientific">Blyttiomyces helicus</name>
    <dbReference type="NCBI Taxonomy" id="388810"/>
    <lineage>
        <taxon>Eukaryota</taxon>
        <taxon>Fungi</taxon>
        <taxon>Fungi incertae sedis</taxon>
        <taxon>Chytridiomycota</taxon>
        <taxon>Chytridiomycota incertae sedis</taxon>
        <taxon>Chytridiomycetes</taxon>
        <taxon>Chytridiomycetes incertae sedis</taxon>
        <taxon>Blyttiomyces</taxon>
    </lineage>
</organism>
<sequence>MDTGKEKDAAVHIIDAGDRSGPERSSLGSESLRRFSERCRRNPHGLATAHPRFANTRLSLSPLPLSANELVHFLPKPETSKLRAHLRLPHPQNSNSHPPNNYSKSNTSSLWRREVTGGACIVGTGSARTSVFQVATLALTRKTIATTRGPSLTGRWGGTPPRVPFSALEFTGTVGLRRCQESKHYRAPRRSAGPPLYIPRHFSPPFLAAINSILILAFAKIQQGNQYPQQNQGPPPPSLPPRHQFPTPYQQQQQQQHHPPQPPQGYGPSTSVQKLERDLAAERAERAALEDREMTLTSSLSLLENQVRHLKLSSAEEQENAQTRIGTLESQLAQAALETNALQERIRVIPSLQQRLQAELAARTNAEAALAAAKESGAALGVKLQALEAEKRRLEETVAGAAREKEALEARLSTTAATIKDLQMEKESLQLSLTTAETEKRRLETAAATFPATVAELEHKAVLQKDEKERISRRVLELEAVVDSLKRAALASQERERRVPALEADLRASQEAVLNLGRTKAELEASLEALRAESAAATDRDSRVPALEAELSASKEAVIALGRTKAELDAALEAKTKEHALTSSKLASEIAARDSGNAPLLAELETLRAAQAAHEEAVAALKAEHAKETDALGERLVFETAALNERNQTDARELSEKSRAEIETLAARVAAENAEKQALAQALYRMQMEYERPPSPVIFTGPPPTDPLPMPRGTDPELWAFYTSVDAYQLKVINSAQLTTAISHDIHIY</sequence>
<accession>A0A4P9W5N4</accession>
<keyword evidence="4" id="KW-1185">Reference proteome</keyword>
<feature type="compositionally biased region" description="Low complexity" evidence="2">
    <location>
        <begin position="241"/>
        <end position="258"/>
    </location>
</feature>
<dbReference type="EMBL" id="KZ997319">
    <property type="protein sequence ID" value="RKO87574.1"/>
    <property type="molecule type" value="Genomic_DNA"/>
</dbReference>
<feature type="compositionally biased region" description="Basic and acidic residues" evidence="2">
    <location>
        <begin position="1"/>
        <end position="22"/>
    </location>
</feature>
<feature type="coiled-coil region" evidence="1">
    <location>
        <begin position="377"/>
        <end position="488"/>
    </location>
</feature>
<feature type="region of interest" description="Disordered" evidence="2">
    <location>
        <begin position="225"/>
        <end position="272"/>
    </location>
</feature>
<dbReference type="Proteomes" id="UP000269721">
    <property type="component" value="Unassembled WGS sequence"/>
</dbReference>
<reference evidence="4" key="1">
    <citation type="journal article" date="2018" name="Nat. Microbiol.">
        <title>Leveraging single-cell genomics to expand the fungal tree of life.</title>
        <authorList>
            <person name="Ahrendt S.R."/>
            <person name="Quandt C.A."/>
            <person name="Ciobanu D."/>
            <person name="Clum A."/>
            <person name="Salamov A."/>
            <person name="Andreopoulos B."/>
            <person name="Cheng J.F."/>
            <person name="Woyke T."/>
            <person name="Pelin A."/>
            <person name="Henrissat B."/>
            <person name="Reynolds N.K."/>
            <person name="Benny G.L."/>
            <person name="Smith M.E."/>
            <person name="James T.Y."/>
            <person name="Grigoriev I.V."/>
        </authorList>
    </citation>
    <scope>NUCLEOTIDE SEQUENCE [LARGE SCALE GENOMIC DNA]</scope>
</reference>
<feature type="coiled-coil region" evidence="1">
    <location>
        <begin position="513"/>
        <end position="540"/>
    </location>
</feature>
<gene>
    <name evidence="3" type="ORF">BDK51DRAFT_41890</name>
</gene>
<proteinExistence type="predicted"/>
<feature type="coiled-coil region" evidence="1">
    <location>
        <begin position="272"/>
        <end position="345"/>
    </location>
</feature>
<evidence type="ECO:0000256" key="2">
    <source>
        <dbReference type="SAM" id="MobiDB-lite"/>
    </source>
</evidence>
<feature type="compositionally biased region" description="Low complexity" evidence="2">
    <location>
        <begin position="89"/>
        <end position="106"/>
    </location>
</feature>
<dbReference type="AlphaFoldDB" id="A0A4P9W5N4"/>
<feature type="region of interest" description="Disordered" evidence="2">
    <location>
        <begin position="88"/>
        <end position="107"/>
    </location>
</feature>
<evidence type="ECO:0000313" key="3">
    <source>
        <dbReference type="EMBL" id="RKO87574.1"/>
    </source>
</evidence>
<protein>
    <submittedName>
        <fullName evidence="3">Uncharacterized protein</fullName>
    </submittedName>
</protein>
<feature type="region of interest" description="Disordered" evidence="2">
    <location>
        <begin position="1"/>
        <end position="34"/>
    </location>
</feature>